<dbReference type="Proteomes" id="UP000462212">
    <property type="component" value="Unassembled WGS sequence"/>
</dbReference>
<dbReference type="GO" id="GO:0016491">
    <property type="term" value="F:oxidoreductase activity"/>
    <property type="evidence" value="ECO:0007669"/>
    <property type="project" value="UniProtKB-KW"/>
</dbReference>
<evidence type="ECO:0000256" key="3">
    <source>
        <dbReference type="ARBA" id="ARBA00023002"/>
    </source>
</evidence>
<keyword evidence="5" id="KW-1185">Reference proteome</keyword>
<keyword evidence="2" id="KW-0521">NADP</keyword>
<gene>
    <name evidence="4" type="primary">aflH_2</name>
    <name evidence="4" type="ORF">LSUB1_G005674</name>
</gene>
<dbReference type="EMBL" id="QGMJ01000397">
    <property type="protein sequence ID" value="TVY36799.1"/>
    <property type="molecule type" value="Genomic_DNA"/>
</dbReference>
<dbReference type="Pfam" id="PF00106">
    <property type="entry name" value="adh_short"/>
    <property type="match status" value="1"/>
</dbReference>
<dbReference type="AlphaFoldDB" id="A0A8H8U7I9"/>
<dbReference type="Gene3D" id="3.40.50.720">
    <property type="entry name" value="NAD(P)-binding Rossmann-like Domain"/>
    <property type="match status" value="1"/>
</dbReference>
<proteinExistence type="inferred from homology"/>
<dbReference type="SUPFAM" id="SSF51735">
    <property type="entry name" value="NAD(P)-binding Rossmann-fold domains"/>
    <property type="match status" value="1"/>
</dbReference>
<dbReference type="InterPro" id="IPR002347">
    <property type="entry name" value="SDR_fam"/>
</dbReference>
<keyword evidence="3" id="KW-0560">Oxidoreductase</keyword>
<name>A0A8H8U7I9_9HELO</name>
<evidence type="ECO:0000256" key="2">
    <source>
        <dbReference type="ARBA" id="ARBA00022857"/>
    </source>
</evidence>
<comment type="caution">
    <text evidence="4">The sequence shown here is derived from an EMBL/GenBank/DDBJ whole genome shotgun (WGS) entry which is preliminary data.</text>
</comment>
<sequence>MPINRYEDKPIDTSVLPSPEELVGKSVVVTGGSSGLGKGYVDAFIKAGAYVTIADIDEDKGQKAAREYPGQAQFVKCNVILWEDQVAVFKAAVANSPYKSCDIVVANAGISGPDDVFQLDDVSKEPVQPDLRIININLIGVLYTAKLAMHYFRVQPEDDNRDRCLIIKGSLAGFLDQPGSPQYNASKFGGRGLMRSLRQTSWQQGIRVNYIAPWYIKTPIMSETVINHILSKGVSFALLEDACKSVLRVASDKSINGRALAIVPRNESPAGYMDVAHDDYPEGDFLGKLQNVVLATSHRTAVPGSQQ</sequence>
<comment type="similarity">
    <text evidence="1">Belongs to the short-chain dehydrogenases/reductases (SDR) family.</text>
</comment>
<reference evidence="4 5" key="1">
    <citation type="submission" date="2018-05" db="EMBL/GenBank/DDBJ databases">
        <title>Genome sequencing and assembly of the regulated plant pathogen Lachnellula willkommii and related sister species for the development of diagnostic species identification markers.</title>
        <authorList>
            <person name="Giroux E."/>
            <person name="Bilodeau G."/>
        </authorList>
    </citation>
    <scope>NUCLEOTIDE SEQUENCE [LARGE SCALE GENOMIC DNA]</scope>
    <source>
        <strain evidence="4 5">CBS 197.66</strain>
    </source>
</reference>
<dbReference type="InterPro" id="IPR020904">
    <property type="entry name" value="Sc_DH/Rdtase_CS"/>
</dbReference>
<dbReference type="PRINTS" id="PR00081">
    <property type="entry name" value="GDHRDH"/>
</dbReference>
<organism evidence="4 5">
    <name type="scientific">Lachnellula subtilissima</name>
    <dbReference type="NCBI Taxonomy" id="602034"/>
    <lineage>
        <taxon>Eukaryota</taxon>
        <taxon>Fungi</taxon>
        <taxon>Dikarya</taxon>
        <taxon>Ascomycota</taxon>
        <taxon>Pezizomycotina</taxon>
        <taxon>Leotiomycetes</taxon>
        <taxon>Helotiales</taxon>
        <taxon>Lachnaceae</taxon>
        <taxon>Lachnellula</taxon>
    </lineage>
</organism>
<protein>
    <submittedName>
        <fullName evidence="4">5'-hydroxyaverantin dehydrogenase</fullName>
    </submittedName>
</protein>
<accession>A0A8H8U7I9</accession>
<dbReference type="PROSITE" id="PS00061">
    <property type="entry name" value="ADH_SHORT"/>
    <property type="match status" value="1"/>
</dbReference>
<evidence type="ECO:0000313" key="5">
    <source>
        <dbReference type="Proteomes" id="UP000462212"/>
    </source>
</evidence>
<evidence type="ECO:0000313" key="4">
    <source>
        <dbReference type="EMBL" id="TVY36799.1"/>
    </source>
</evidence>
<dbReference type="PANTHER" id="PTHR43180:SF31">
    <property type="entry name" value="CHAIN DEHYDROGENASE_REDUCTASE, PUTATIVE (AFU_ORTHOLOGUE AFUA_2G16570)-RELATED"/>
    <property type="match status" value="1"/>
</dbReference>
<evidence type="ECO:0000256" key="1">
    <source>
        <dbReference type="ARBA" id="ARBA00006484"/>
    </source>
</evidence>
<dbReference type="PANTHER" id="PTHR43180">
    <property type="entry name" value="3-OXOACYL-(ACYL-CARRIER-PROTEIN) REDUCTASE (AFU_ORTHOLOGUE AFUA_6G11210)"/>
    <property type="match status" value="1"/>
</dbReference>
<dbReference type="OrthoDB" id="5371740at2759"/>
<dbReference type="InterPro" id="IPR036291">
    <property type="entry name" value="NAD(P)-bd_dom_sf"/>
</dbReference>